<feature type="domain" description="ABM" evidence="1">
    <location>
        <begin position="66"/>
        <end position="155"/>
    </location>
</feature>
<dbReference type="PANTHER" id="PTHR34474:SF2">
    <property type="entry name" value="SIGNAL TRANSDUCTION PROTEIN TRAP"/>
    <property type="match status" value="1"/>
</dbReference>
<keyword evidence="2" id="KW-0503">Monooxygenase</keyword>
<dbReference type="RefSeq" id="WP_377057802.1">
    <property type="nucleotide sequence ID" value="NZ_JBHLUU010000022.1"/>
</dbReference>
<dbReference type="EC" id="1.14.-.-" evidence="2"/>
<dbReference type="InterPro" id="IPR011008">
    <property type="entry name" value="Dimeric_a/b-barrel"/>
</dbReference>
<gene>
    <name evidence="2" type="ORF">ACFFHF_07355</name>
</gene>
<evidence type="ECO:0000313" key="2">
    <source>
        <dbReference type="EMBL" id="MFC0475072.1"/>
    </source>
</evidence>
<organism evidence="2 3">
    <name type="scientific">Robertmurraya beringensis</name>
    <dbReference type="NCBI Taxonomy" id="641660"/>
    <lineage>
        <taxon>Bacteria</taxon>
        <taxon>Bacillati</taxon>
        <taxon>Bacillota</taxon>
        <taxon>Bacilli</taxon>
        <taxon>Bacillales</taxon>
        <taxon>Bacillaceae</taxon>
        <taxon>Robertmurraya</taxon>
    </lineage>
</organism>
<dbReference type="Pfam" id="PF03992">
    <property type="entry name" value="ABM"/>
    <property type="match status" value="1"/>
</dbReference>
<accession>A0ABV6KP20</accession>
<evidence type="ECO:0000259" key="1">
    <source>
        <dbReference type="PROSITE" id="PS51725"/>
    </source>
</evidence>
<dbReference type="PROSITE" id="PS51725">
    <property type="entry name" value="ABM"/>
    <property type="match status" value="1"/>
</dbReference>
<keyword evidence="3" id="KW-1185">Reference proteome</keyword>
<name>A0ABV6KP20_9BACI</name>
<dbReference type="GO" id="GO:0004497">
    <property type="term" value="F:monooxygenase activity"/>
    <property type="evidence" value="ECO:0007669"/>
    <property type="project" value="UniProtKB-KW"/>
</dbReference>
<reference evidence="2 3" key="1">
    <citation type="submission" date="2024-09" db="EMBL/GenBank/DDBJ databases">
        <authorList>
            <person name="Sun Q."/>
            <person name="Mori K."/>
        </authorList>
    </citation>
    <scope>NUCLEOTIDE SEQUENCE [LARGE SCALE GENOMIC DNA]</scope>
    <source>
        <strain evidence="2 3">CGMCC 1.9126</strain>
    </source>
</reference>
<dbReference type="InterPro" id="IPR050404">
    <property type="entry name" value="Heme-degrading_MO"/>
</dbReference>
<comment type="caution">
    <text evidence="2">The sequence shown here is derived from an EMBL/GenBank/DDBJ whole genome shotgun (WGS) entry which is preliminary data.</text>
</comment>
<dbReference type="EMBL" id="JBHLUU010000022">
    <property type="protein sequence ID" value="MFC0475072.1"/>
    <property type="molecule type" value="Genomic_DNA"/>
</dbReference>
<dbReference type="InterPro" id="IPR007138">
    <property type="entry name" value="ABM_dom"/>
</dbReference>
<dbReference type="Gene3D" id="3.30.70.100">
    <property type="match status" value="1"/>
</dbReference>
<keyword evidence="2" id="KW-0560">Oxidoreductase</keyword>
<protein>
    <submittedName>
        <fullName evidence="2">Antibiotic biosynthesis monooxygenase family protein</fullName>
        <ecNumber evidence="2">1.14.-.-</ecNumber>
    </submittedName>
</protein>
<dbReference type="SUPFAM" id="SSF54909">
    <property type="entry name" value="Dimeric alpha+beta barrel"/>
    <property type="match status" value="1"/>
</dbReference>
<evidence type="ECO:0000313" key="3">
    <source>
        <dbReference type="Proteomes" id="UP001589738"/>
    </source>
</evidence>
<proteinExistence type="predicted"/>
<dbReference type="Proteomes" id="UP001589738">
    <property type="component" value="Unassembled WGS sequence"/>
</dbReference>
<dbReference type="PANTHER" id="PTHR34474">
    <property type="entry name" value="SIGNAL TRANSDUCTION PROTEIN TRAP"/>
    <property type="match status" value="1"/>
</dbReference>
<sequence length="171" mass="20105">MNIFMTNGTYEFMHALKEKYLQEKMLLMQDNETTLLIHETDGNTVFASPRKYEVIDQSGVLANGAFFVFNNIPVSEEGRPVFEYRFKNRARLIEQEPGFAAIRVLRPLSNDTYVILTAWKEEKDFLNWQESKAYEKAHERRKTDKGIDQQQPSIFTRPSFVTKYHLALEKE</sequence>